<sequence>MDNKNDNQTMKLVVHKPNNGGFESSTATDVTIWGGNLWNGGEHSASKLVQSRREHLQRFIYLPEDHKGGRMVRPHYYRGDRGATMDFPSLQVLGYYEDMGTPADVKWIVPNLKTLLVFCGGEVHRAWLGDYVDRWSVQPANPPPPRRRQFRNLLQRIQEQCPDLEEILVCAAPDYDVPEKIEVVRKLTPARPAPWECLRVLEVAVRKPQAGDLCFISQMPEAVIDLIVDYFHAPKWKQEDFAVDKDEEDEGEDGGNDVVGATEDPIGVDVDSLE</sequence>
<organism evidence="2 3">
    <name type="scientific">Seminavis robusta</name>
    <dbReference type="NCBI Taxonomy" id="568900"/>
    <lineage>
        <taxon>Eukaryota</taxon>
        <taxon>Sar</taxon>
        <taxon>Stramenopiles</taxon>
        <taxon>Ochrophyta</taxon>
        <taxon>Bacillariophyta</taxon>
        <taxon>Bacillariophyceae</taxon>
        <taxon>Bacillariophycidae</taxon>
        <taxon>Naviculales</taxon>
        <taxon>Naviculaceae</taxon>
        <taxon>Seminavis</taxon>
    </lineage>
</organism>
<keyword evidence="3" id="KW-1185">Reference proteome</keyword>
<name>A0A9N8F2E2_9STRA</name>
<dbReference type="EMBL" id="CAICTM010002803">
    <property type="protein sequence ID" value="CAB9530254.1"/>
    <property type="molecule type" value="Genomic_DNA"/>
</dbReference>
<dbReference type="AlphaFoldDB" id="A0A9N8F2E2"/>
<evidence type="ECO:0000256" key="1">
    <source>
        <dbReference type="SAM" id="MobiDB-lite"/>
    </source>
</evidence>
<accession>A0A9N8F2E2</accession>
<feature type="region of interest" description="Disordered" evidence="1">
    <location>
        <begin position="241"/>
        <end position="274"/>
    </location>
</feature>
<reference evidence="2" key="1">
    <citation type="submission" date="2020-06" db="EMBL/GenBank/DDBJ databases">
        <authorList>
            <consortium name="Plant Systems Biology data submission"/>
        </authorList>
    </citation>
    <scope>NUCLEOTIDE SEQUENCE</scope>
    <source>
        <strain evidence="2">D6</strain>
    </source>
</reference>
<feature type="compositionally biased region" description="Acidic residues" evidence="1">
    <location>
        <begin position="245"/>
        <end position="255"/>
    </location>
</feature>
<gene>
    <name evidence="2" type="ORF">SEMRO_2805_G337530.2</name>
</gene>
<proteinExistence type="predicted"/>
<dbReference type="Proteomes" id="UP001153069">
    <property type="component" value="Unassembled WGS sequence"/>
</dbReference>
<comment type="caution">
    <text evidence="2">The sequence shown here is derived from an EMBL/GenBank/DDBJ whole genome shotgun (WGS) entry which is preliminary data.</text>
</comment>
<evidence type="ECO:0000313" key="3">
    <source>
        <dbReference type="Proteomes" id="UP001153069"/>
    </source>
</evidence>
<protein>
    <submittedName>
        <fullName evidence="2">Uncharacterized protein</fullName>
    </submittedName>
</protein>
<evidence type="ECO:0000313" key="2">
    <source>
        <dbReference type="EMBL" id="CAB9530254.1"/>
    </source>
</evidence>